<organism evidence="2 3">
    <name type="scientific">Mesorhizobium plurifarium</name>
    <dbReference type="NCBI Taxonomy" id="69974"/>
    <lineage>
        <taxon>Bacteria</taxon>
        <taxon>Pseudomonadati</taxon>
        <taxon>Pseudomonadota</taxon>
        <taxon>Alphaproteobacteria</taxon>
        <taxon>Hyphomicrobiales</taxon>
        <taxon>Phyllobacteriaceae</taxon>
        <taxon>Mesorhizobium</taxon>
    </lineage>
</organism>
<dbReference type="Pfam" id="PF00856">
    <property type="entry name" value="SET"/>
    <property type="match status" value="1"/>
</dbReference>
<evidence type="ECO:0000313" key="3">
    <source>
        <dbReference type="Proteomes" id="UP000182888"/>
    </source>
</evidence>
<dbReference type="Proteomes" id="UP000182888">
    <property type="component" value="Unassembled WGS sequence"/>
</dbReference>
<dbReference type="InterPro" id="IPR046341">
    <property type="entry name" value="SET_dom_sf"/>
</dbReference>
<evidence type="ECO:0000313" key="2">
    <source>
        <dbReference type="EMBL" id="CDX53574.1"/>
    </source>
</evidence>
<protein>
    <submittedName>
        <fullName evidence="2">Nuclear protein SET</fullName>
    </submittedName>
</protein>
<evidence type="ECO:0000259" key="1">
    <source>
        <dbReference type="PROSITE" id="PS50280"/>
    </source>
</evidence>
<dbReference type="Gene3D" id="2.170.270.10">
    <property type="entry name" value="SET domain"/>
    <property type="match status" value="1"/>
</dbReference>
<feature type="domain" description="SET" evidence="1">
    <location>
        <begin position="26"/>
        <end position="124"/>
    </location>
</feature>
<dbReference type="PROSITE" id="PS50280">
    <property type="entry name" value="SET"/>
    <property type="match status" value="1"/>
</dbReference>
<dbReference type="SUPFAM" id="SSF82199">
    <property type="entry name" value="SET domain"/>
    <property type="match status" value="1"/>
</dbReference>
<dbReference type="PANTHER" id="PTHR12350">
    <property type="entry name" value="HISTONE-LYSINE N-METHYLTRANSFERASE-RELATED"/>
    <property type="match status" value="1"/>
</dbReference>
<dbReference type="EMBL" id="CCND01000010">
    <property type="protein sequence ID" value="CDX53574.1"/>
    <property type="molecule type" value="Genomic_DNA"/>
</dbReference>
<name>A0A0K2VTH9_MESPL</name>
<proteinExistence type="predicted"/>
<dbReference type="AlphaFoldDB" id="A0A0K2VTH9"/>
<gene>
    <name evidence="2" type="ORF">MPL1032_180049</name>
</gene>
<accession>A0A0K2VTH9</accession>
<dbReference type="InterPro" id="IPR053201">
    <property type="entry name" value="Flavunoidine_N-MTase"/>
</dbReference>
<dbReference type="InterPro" id="IPR001214">
    <property type="entry name" value="SET_dom"/>
</dbReference>
<sequence>MSDFFSNMRLSILTDDIECAMQLNARNVTVLNTGGDRGRGVFAARDFLPGEIVIIGLVDRMERVRTTNSFQLDWYVHALFQEPAVIVNHSCGPNLAIVANRFGAYDFIAIEQISSGVEVTWDYATSESECIGVSVCLCASGKCRGSAGGFSGLPRDHPMVVSGYYAPYLKRTPRNPL</sequence>
<dbReference type="PANTHER" id="PTHR12350:SF19">
    <property type="entry name" value="SET DOMAIN-CONTAINING PROTEIN"/>
    <property type="match status" value="1"/>
</dbReference>
<reference evidence="3" key="1">
    <citation type="submission" date="2014-08" db="EMBL/GenBank/DDBJ databases">
        <authorList>
            <person name="Edwards T."/>
        </authorList>
    </citation>
    <scope>NUCLEOTIDE SEQUENCE [LARGE SCALE GENOMIC DNA]</scope>
</reference>